<dbReference type="PANTHER" id="PTHR11142:SF0">
    <property type="entry name" value="TRNA PSEUDOURIDINE SYNTHASE-LIKE 1"/>
    <property type="match status" value="1"/>
</dbReference>
<dbReference type="RefSeq" id="WP_073248123.1">
    <property type="nucleotide sequence ID" value="NZ_FQVG01000013.1"/>
</dbReference>
<dbReference type="InterPro" id="IPR001406">
    <property type="entry name" value="PsdUridine_synth_TruA"/>
</dbReference>
<evidence type="ECO:0000256" key="2">
    <source>
        <dbReference type="ARBA" id="ARBA00022694"/>
    </source>
</evidence>
<reference evidence="10" key="1">
    <citation type="submission" date="2016-11" db="EMBL/GenBank/DDBJ databases">
        <authorList>
            <person name="Varghese N."/>
            <person name="Submissions S."/>
        </authorList>
    </citation>
    <scope>NUCLEOTIDE SEQUENCE [LARGE SCALE GENOMIC DNA]</scope>
    <source>
        <strain evidence="10">DSM 10124</strain>
    </source>
</reference>
<dbReference type="FunFam" id="3.30.70.580:FF:000001">
    <property type="entry name" value="tRNA pseudouridine synthase A"/>
    <property type="match status" value="1"/>
</dbReference>
<feature type="active site" description="Nucleophile" evidence="4 5">
    <location>
        <position position="52"/>
    </location>
</feature>
<feature type="domain" description="Pseudouridine synthase I TruA alpha/beta" evidence="8">
    <location>
        <begin position="143"/>
        <end position="244"/>
    </location>
</feature>
<evidence type="ECO:0000259" key="8">
    <source>
        <dbReference type="Pfam" id="PF01416"/>
    </source>
</evidence>
<evidence type="ECO:0000256" key="6">
    <source>
        <dbReference type="PIRSR" id="PIRSR001430-2"/>
    </source>
</evidence>
<dbReference type="Gene3D" id="3.30.70.580">
    <property type="entry name" value="Pseudouridine synthase I, catalytic domain, N-terminal subdomain"/>
    <property type="match status" value="1"/>
</dbReference>
<gene>
    <name evidence="4" type="primary">truA</name>
    <name evidence="9" type="ORF">SAMN02746091_00973</name>
</gene>
<evidence type="ECO:0000256" key="7">
    <source>
        <dbReference type="RuleBase" id="RU003792"/>
    </source>
</evidence>
<dbReference type="AlphaFoldDB" id="A0A1M4VSX1"/>
<evidence type="ECO:0000313" key="9">
    <source>
        <dbReference type="EMBL" id="SHE71957.1"/>
    </source>
</evidence>
<comment type="function">
    <text evidence="4">Formation of pseudouridine at positions 38, 39 and 40 in the anticodon stem and loop of transfer RNAs.</text>
</comment>
<dbReference type="NCBIfam" id="TIGR00071">
    <property type="entry name" value="hisT_truA"/>
    <property type="match status" value="1"/>
</dbReference>
<dbReference type="HAMAP" id="MF_00171">
    <property type="entry name" value="TruA"/>
    <property type="match status" value="1"/>
</dbReference>
<dbReference type="InterPro" id="IPR020095">
    <property type="entry name" value="PsdUridine_synth_TruA_C"/>
</dbReference>
<dbReference type="InterPro" id="IPR020094">
    <property type="entry name" value="TruA/RsuA/RluB/E/F_N"/>
</dbReference>
<comment type="similarity">
    <text evidence="1 4 7">Belongs to the tRNA pseudouridine synthase TruA family.</text>
</comment>
<evidence type="ECO:0000313" key="10">
    <source>
        <dbReference type="Proteomes" id="UP000184423"/>
    </source>
</evidence>
<keyword evidence="10" id="KW-1185">Reference proteome</keyword>
<evidence type="ECO:0000256" key="1">
    <source>
        <dbReference type="ARBA" id="ARBA00009375"/>
    </source>
</evidence>
<organism evidence="9 10">
    <name type="scientific">Caloramator proteoclasticus DSM 10124</name>
    <dbReference type="NCBI Taxonomy" id="1121262"/>
    <lineage>
        <taxon>Bacteria</taxon>
        <taxon>Bacillati</taxon>
        <taxon>Bacillota</taxon>
        <taxon>Clostridia</taxon>
        <taxon>Eubacteriales</taxon>
        <taxon>Clostridiaceae</taxon>
        <taxon>Caloramator</taxon>
    </lineage>
</organism>
<keyword evidence="2 4" id="KW-0819">tRNA processing</keyword>
<dbReference type="CDD" id="cd02570">
    <property type="entry name" value="PseudoU_synth_EcTruA"/>
    <property type="match status" value="1"/>
</dbReference>
<dbReference type="PIRSF" id="PIRSF001430">
    <property type="entry name" value="tRNA_psdUrid_synth"/>
    <property type="match status" value="1"/>
</dbReference>
<comment type="caution">
    <text evidence="4">Lacks conserved residue(s) required for the propagation of feature annotation.</text>
</comment>
<dbReference type="SUPFAM" id="SSF55120">
    <property type="entry name" value="Pseudouridine synthase"/>
    <property type="match status" value="1"/>
</dbReference>
<evidence type="ECO:0000256" key="5">
    <source>
        <dbReference type="PIRSR" id="PIRSR001430-1"/>
    </source>
</evidence>
<dbReference type="EC" id="5.4.99.12" evidence="4"/>
<feature type="binding site" evidence="4 6">
    <location>
        <position position="110"/>
    </location>
    <ligand>
        <name>substrate</name>
    </ligand>
</feature>
<feature type="domain" description="Pseudouridine synthase I TruA alpha/beta" evidence="8">
    <location>
        <begin position="7"/>
        <end position="104"/>
    </location>
</feature>
<dbReference type="InterPro" id="IPR020103">
    <property type="entry name" value="PsdUridine_synth_cat_dom_sf"/>
</dbReference>
<comment type="catalytic activity">
    <reaction evidence="4 7">
        <text>uridine(38/39/40) in tRNA = pseudouridine(38/39/40) in tRNA</text>
        <dbReference type="Rhea" id="RHEA:22376"/>
        <dbReference type="Rhea" id="RHEA-COMP:10085"/>
        <dbReference type="Rhea" id="RHEA-COMP:10087"/>
        <dbReference type="ChEBI" id="CHEBI:65314"/>
        <dbReference type="ChEBI" id="CHEBI:65315"/>
        <dbReference type="EC" id="5.4.99.12"/>
    </reaction>
</comment>
<dbReference type="InterPro" id="IPR020097">
    <property type="entry name" value="PsdUridine_synth_TruA_a/b_dom"/>
</dbReference>
<dbReference type="EMBL" id="FQVG01000013">
    <property type="protein sequence ID" value="SHE71957.1"/>
    <property type="molecule type" value="Genomic_DNA"/>
</dbReference>
<protein>
    <recommendedName>
        <fullName evidence="4">tRNA pseudouridine synthase A</fullName>
        <ecNumber evidence="4">5.4.99.12</ecNumber>
    </recommendedName>
    <alternativeName>
        <fullName evidence="4">tRNA pseudouridine(38-40) synthase</fullName>
    </alternativeName>
    <alternativeName>
        <fullName evidence="4">tRNA pseudouridylate synthase I</fullName>
    </alternativeName>
    <alternativeName>
        <fullName evidence="4">tRNA-uridine isomerase I</fullName>
    </alternativeName>
</protein>
<dbReference type="Pfam" id="PF01416">
    <property type="entry name" value="PseudoU_synth_1"/>
    <property type="match status" value="2"/>
</dbReference>
<sequence length="244" mass="27702">MKNIKLIIEYDGTNYVGWQKQKNGLSVSEVIEKAIFEVTKQSIELIGSGRTDAGVHARGQVANFLIETKIQPERLKDAINSKLPTDITIVKSIEVDREFHSRYNSKGKWYSYTIFNRLEPSPFYNKYSAHIKYNLDLDKMKSAAQYLIGTHDFAAFRSEGSSVKTTIRTIYSIDITKIGDIIRLDYKGDGFLYNMVRIITGTLIDVGRGKKSTMDIPKILESKDRRLAGFTAPACGLCLEEVYY</sequence>
<name>A0A1M4VSX1_9CLOT</name>
<dbReference type="Proteomes" id="UP000184423">
    <property type="component" value="Unassembled WGS sequence"/>
</dbReference>
<proteinExistence type="inferred from homology"/>
<dbReference type="Gene3D" id="3.30.70.660">
    <property type="entry name" value="Pseudouridine synthase I, catalytic domain, C-terminal subdomain"/>
    <property type="match status" value="1"/>
</dbReference>
<dbReference type="PANTHER" id="PTHR11142">
    <property type="entry name" value="PSEUDOURIDYLATE SYNTHASE"/>
    <property type="match status" value="1"/>
</dbReference>
<comment type="subunit">
    <text evidence="4">Homodimer.</text>
</comment>
<dbReference type="GO" id="GO:0031119">
    <property type="term" value="P:tRNA pseudouridine synthesis"/>
    <property type="evidence" value="ECO:0007669"/>
    <property type="project" value="UniProtKB-UniRule"/>
</dbReference>
<dbReference type="GO" id="GO:0003723">
    <property type="term" value="F:RNA binding"/>
    <property type="evidence" value="ECO:0007669"/>
    <property type="project" value="InterPro"/>
</dbReference>
<evidence type="ECO:0000256" key="4">
    <source>
        <dbReference type="HAMAP-Rule" id="MF_00171"/>
    </source>
</evidence>
<dbReference type="GO" id="GO:0160147">
    <property type="term" value="F:tRNA pseudouridine(38-40) synthase activity"/>
    <property type="evidence" value="ECO:0007669"/>
    <property type="project" value="UniProtKB-EC"/>
</dbReference>
<evidence type="ECO:0000256" key="3">
    <source>
        <dbReference type="ARBA" id="ARBA00023235"/>
    </source>
</evidence>
<keyword evidence="3 4" id="KW-0413">Isomerase</keyword>
<accession>A0A1M4VSX1</accession>